<evidence type="ECO:0000313" key="1">
    <source>
        <dbReference type="EMBL" id="KAK1127192.1"/>
    </source>
</evidence>
<dbReference type="AlphaFoldDB" id="A0AA40FXJ4"/>
<dbReference type="EMBL" id="JAHYIQ010000012">
    <property type="protein sequence ID" value="KAK1127192.1"/>
    <property type="molecule type" value="Genomic_DNA"/>
</dbReference>
<sequence length="168" mass="19350">MTNVHLKISLSSKQRSDDAIDACECNAERIIVLLGSDNFPIRRNARAVWEPFFICMLPLLEPVTKLGCQASKWSTLFPQERSAKDFRKWIPHDQRESRGESGHRSKPIWSWLPPPGRSSVLLLKVSQQMGRKLVEMLEGDERAFLSIEQLEYIHARAVRVAFIFLLFS</sequence>
<keyword evidence="2" id="KW-1185">Reference proteome</keyword>
<dbReference type="Proteomes" id="UP001177670">
    <property type="component" value="Unassembled WGS sequence"/>
</dbReference>
<proteinExistence type="predicted"/>
<accession>A0AA40FXJ4</accession>
<gene>
    <name evidence="1" type="ORF">K0M31_003741</name>
</gene>
<comment type="caution">
    <text evidence="1">The sequence shown here is derived from an EMBL/GenBank/DDBJ whole genome shotgun (WGS) entry which is preliminary data.</text>
</comment>
<name>A0AA40FXJ4_9HYME</name>
<evidence type="ECO:0000313" key="2">
    <source>
        <dbReference type="Proteomes" id="UP001177670"/>
    </source>
</evidence>
<protein>
    <submittedName>
        <fullName evidence="1">Uncharacterized protein</fullName>
    </submittedName>
</protein>
<organism evidence="1 2">
    <name type="scientific">Melipona bicolor</name>
    <dbReference type="NCBI Taxonomy" id="60889"/>
    <lineage>
        <taxon>Eukaryota</taxon>
        <taxon>Metazoa</taxon>
        <taxon>Ecdysozoa</taxon>
        <taxon>Arthropoda</taxon>
        <taxon>Hexapoda</taxon>
        <taxon>Insecta</taxon>
        <taxon>Pterygota</taxon>
        <taxon>Neoptera</taxon>
        <taxon>Endopterygota</taxon>
        <taxon>Hymenoptera</taxon>
        <taxon>Apocrita</taxon>
        <taxon>Aculeata</taxon>
        <taxon>Apoidea</taxon>
        <taxon>Anthophila</taxon>
        <taxon>Apidae</taxon>
        <taxon>Melipona</taxon>
    </lineage>
</organism>
<reference evidence="1" key="1">
    <citation type="submission" date="2021-10" db="EMBL/GenBank/DDBJ databases">
        <title>Melipona bicolor Genome sequencing and assembly.</title>
        <authorList>
            <person name="Araujo N.S."/>
            <person name="Arias M.C."/>
        </authorList>
    </citation>
    <scope>NUCLEOTIDE SEQUENCE</scope>
    <source>
        <strain evidence="1">USP_2M_L1-L4_2017</strain>
        <tissue evidence="1">Whole body</tissue>
    </source>
</reference>